<comment type="function">
    <text evidence="12">Essential component of the TIM23 complex, a complex that mediates the translocation of transit peptide-containing proteins across the mitochondrial inner membrane.</text>
</comment>
<keyword evidence="11 12" id="KW-0472">Membrane</keyword>
<accession>A0A0K8TMR6</accession>
<keyword evidence="12" id="KW-0999">Mitochondrion inner membrane</keyword>
<keyword evidence="7" id="KW-0809">Transit peptide</keyword>
<evidence type="ECO:0000256" key="12">
    <source>
        <dbReference type="RuleBase" id="RU367142"/>
    </source>
</evidence>
<sequence length="222" mass="25316">MSQLAIRLLSLQRHRLPALTCSYRPSARGYAQPARDDSKSLSAARENAEVTTDVKPIGERIKENTKTASYMGVILIGIGVTGIMFYTIFKELFSSKSPNSVYTEALSKCIEDPRVQDALGSPIKGFGEETRRGRRRHVAHSVFERNGVPHMRMQFYIKGIRNKATVHLEMKENSSGKYEYRYMFVQLDHYPRTTIIIEDNRIFDSQPVKDDIIQTPAELIKT</sequence>
<keyword evidence="5 12" id="KW-0812">Transmembrane</keyword>
<dbReference type="EMBL" id="GDAI01002162">
    <property type="protein sequence ID" value="JAI15441.1"/>
    <property type="molecule type" value="mRNA"/>
</dbReference>
<dbReference type="GO" id="GO:0030150">
    <property type="term" value="P:protein import into mitochondrial matrix"/>
    <property type="evidence" value="ECO:0007669"/>
    <property type="project" value="UniProtKB-UniRule"/>
</dbReference>
<proteinExistence type="evidence at transcript level"/>
<evidence type="ECO:0000256" key="7">
    <source>
        <dbReference type="ARBA" id="ARBA00022946"/>
    </source>
</evidence>
<feature type="transmembrane region" description="Helical" evidence="12">
    <location>
        <begin position="70"/>
        <end position="89"/>
    </location>
</feature>
<evidence type="ECO:0000256" key="2">
    <source>
        <dbReference type="ARBA" id="ARBA00010867"/>
    </source>
</evidence>
<keyword evidence="8 12" id="KW-1133">Transmembrane helix</keyword>
<dbReference type="GO" id="GO:0005744">
    <property type="term" value="C:TIM23 mitochondrial import inner membrane translocase complex"/>
    <property type="evidence" value="ECO:0007669"/>
    <property type="project" value="UniProtKB-UniRule"/>
</dbReference>
<keyword evidence="10 12" id="KW-0496">Mitochondrion</keyword>
<dbReference type="Pfam" id="PF08294">
    <property type="entry name" value="TIM21"/>
    <property type="match status" value="1"/>
</dbReference>
<reference evidence="13" key="1">
    <citation type="journal article" date="2015" name="Insect Biochem. Mol. Biol.">
        <title>An insight into the sialome of the horse fly, Tabanus bromius.</title>
        <authorList>
            <person name="Ribeiro J.M."/>
            <person name="Kazimirova M."/>
            <person name="Takac P."/>
            <person name="Andersen J.F."/>
            <person name="Francischetti I.M."/>
        </authorList>
    </citation>
    <scope>NUCLEOTIDE SEQUENCE</scope>
</reference>
<evidence type="ECO:0000313" key="13">
    <source>
        <dbReference type="EMBL" id="JAI15441.1"/>
    </source>
</evidence>
<keyword evidence="9 12" id="KW-0811">Translocation</keyword>
<evidence type="ECO:0000256" key="5">
    <source>
        <dbReference type="ARBA" id="ARBA00022692"/>
    </source>
</evidence>
<dbReference type="Gene3D" id="3.10.450.320">
    <property type="entry name" value="Mitochondrial import inner membrane translocase subunit Tim21"/>
    <property type="match status" value="1"/>
</dbReference>
<protein>
    <recommendedName>
        <fullName evidence="3 12">Mitochondrial import inner membrane translocase subunit Tim21</fullName>
    </recommendedName>
</protein>
<dbReference type="FunFam" id="3.10.450.320:FF:000001">
    <property type="entry name" value="Mitochondrial import inner membrane translocase subunit Tim21"/>
    <property type="match status" value="1"/>
</dbReference>
<keyword evidence="6 12" id="KW-0653">Protein transport</keyword>
<dbReference type="AlphaFoldDB" id="A0A0K8TMR6"/>
<evidence type="ECO:0000256" key="4">
    <source>
        <dbReference type="ARBA" id="ARBA00022448"/>
    </source>
</evidence>
<organism evidence="13">
    <name type="scientific">Tabanus bromius</name>
    <name type="common">Band-eyed brown horse fly</name>
    <dbReference type="NCBI Taxonomy" id="304241"/>
    <lineage>
        <taxon>Eukaryota</taxon>
        <taxon>Metazoa</taxon>
        <taxon>Ecdysozoa</taxon>
        <taxon>Arthropoda</taxon>
        <taxon>Hexapoda</taxon>
        <taxon>Insecta</taxon>
        <taxon>Pterygota</taxon>
        <taxon>Neoptera</taxon>
        <taxon>Endopterygota</taxon>
        <taxon>Diptera</taxon>
        <taxon>Brachycera</taxon>
        <taxon>Tabanomorpha</taxon>
        <taxon>Tabanoidea</taxon>
        <taxon>Tabanidae</taxon>
        <taxon>Tabanus</taxon>
    </lineage>
</organism>
<dbReference type="InterPro" id="IPR038552">
    <property type="entry name" value="Tim21_IMS_sf"/>
</dbReference>
<keyword evidence="4 12" id="KW-0813">Transport</keyword>
<dbReference type="PANTHER" id="PTHR13032">
    <property type="entry name" value="MITOCHONDRIAL IMPORT INNER MEMBRANE TRANSLOCASE SUBUNIT TIM21"/>
    <property type="match status" value="1"/>
</dbReference>
<evidence type="ECO:0000256" key="8">
    <source>
        <dbReference type="ARBA" id="ARBA00022989"/>
    </source>
</evidence>
<evidence type="ECO:0000256" key="11">
    <source>
        <dbReference type="ARBA" id="ARBA00023136"/>
    </source>
</evidence>
<dbReference type="InterPro" id="IPR013261">
    <property type="entry name" value="Tim21"/>
</dbReference>
<comment type="subunit">
    <text evidence="12">Component of the TIM23 complex.</text>
</comment>
<dbReference type="PANTHER" id="PTHR13032:SF6">
    <property type="entry name" value="MITOCHONDRIAL IMPORT INNER MEMBRANE TRANSLOCASE SUBUNIT TIM21"/>
    <property type="match status" value="1"/>
</dbReference>
<comment type="similarity">
    <text evidence="2 12">Belongs to the TIM21 family.</text>
</comment>
<evidence type="ECO:0000256" key="1">
    <source>
        <dbReference type="ARBA" id="ARBA00004304"/>
    </source>
</evidence>
<evidence type="ECO:0000256" key="10">
    <source>
        <dbReference type="ARBA" id="ARBA00023128"/>
    </source>
</evidence>
<evidence type="ECO:0000256" key="3">
    <source>
        <dbReference type="ARBA" id="ARBA00020726"/>
    </source>
</evidence>
<evidence type="ECO:0000256" key="9">
    <source>
        <dbReference type="ARBA" id="ARBA00023010"/>
    </source>
</evidence>
<comment type="subcellular location">
    <subcellularLocation>
        <location evidence="12">Mitochondrion inner membrane</location>
        <topology evidence="12">Single-pass membrane protein</topology>
    </subcellularLocation>
    <subcellularLocation>
        <location evidence="1">Mitochondrion membrane</location>
        <topology evidence="1">Single-pass membrane protein</topology>
    </subcellularLocation>
</comment>
<evidence type="ECO:0000256" key="6">
    <source>
        <dbReference type="ARBA" id="ARBA00022927"/>
    </source>
</evidence>
<name>A0A0K8TMR6_TABBR</name>